<proteinExistence type="predicted"/>
<name>A0AAE5UC09_PRIMG</name>
<dbReference type="RefSeq" id="WP_098278164.1">
    <property type="nucleotide sequence ID" value="NZ_NTYW01000012.1"/>
</dbReference>
<feature type="domain" description="Knr4/Smi1-like" evidence="1">
    <location>
        <begin position="28"/>
        <end position="155"/>
    </location>
</feature>
<gene>
    <name evidence="2" type="ORF">CN497_12165</name>
</gene>
<evidence type="ECO:0000313" key="2">
    <source>
        <dbReference type="EMBL" id="PES38528.1"/>
    </source>
</evidence>
<protein>
    <recommendedName>
        <fullName evidence="1">Knr4/Smi1-like domain-containing protein</fullName>
    </recommendedName>
</protein>
<dbReference type="Pfam" id="PF09346">
    <property type="entry name" value="SMI1_KNR4"/>
    <property type="match status" value="1"/>
</dbReference>
<evidence type="ECO:0000259" key="1">
    <source>
        <dbReference type="Pfam" id="PF09346"/>
    </source>
</evidence>
<organism evidence="2 3">
    <name type="scientific">Priestia megaterium</name>
    <name type="common">Bacillus megaterium</name>
    <dbReference type="NCBI Taxonomy" id="1404"/>
    <lineage>
        <taxon>Bacteria</taxon>
        <taxon>Bacillati</taxon>
        <taxon>Bacillota</taxon>
        <taxon>Bacilli</taxon>
        <taxon>Bacillales</taxon>
        <taxon>Bacillaceae</taxon>
        <taxon>Priestia</taxon>
    </lineage>
</organism>
<dbReference type="Proteomes" id="UP000220341">
    <property type="component" value="Unassembled WGS sequence"/>
</dbReference>
<accession>A0AAE5UC09</accession>
<dbReference type="Gene3D" id="3.40.1580.10">
    <property type="entry name" value="SMI1/KNR4-like"/>
    <property type="match status" value="1"/>
</dbReference>
<dbReference type="SUPFAM" id="SSF160631">
    <property type="entry name" value="SMI1/KNR4-like"/>
    <property type="match status" value="1"/>
</dbReference>
<reference evidence="2 3" key="1">
    <citation type="submission" date="2017-09" db="EMBL/GenBank/DDBJ databases">
        <title>Large-scale bioinformatics analysis of Bacillus genomes uncovers conserved roles of natural products in bacterial physiology.</title>
        <authorList>
            <consortium name="Agbiome Team Llc"/>
            <person name="Bleich R.M."/>
            <person name="Kirk G.J."/>
            <person name="Santa Maria K.C."/>
            <person name="Allen S.E."/>
            <person name="Farag S."/>
            <person name="Shank E.A."/>
            <person name="Bowers A."/>
        </authorList>
    </citation>
    <scope>NUCLEOTIDE SEQUENCE [LARGE SCALE GENOMIC DNA]</scope>
    <source>
        <strain evidence="2 3">AFS003013</strain>
    </source>
</reference>
<comment type="caution">
    <text evidence="2">The sequence shown here is derived from an EMBL/GenBank/DDBJ whole genome shotgun (WGS) entry which is preliminary data.</text>
</comment>
<dbReference type="AlphaFoldDB" id="A0AAE5UC09"/>
<sequence length="162" mass="18791">MENIIFNMAKSFIERAEILSKATLGRTATDEEIKLLKQKFDSKLPDWYYFLISELPLIHMEIGWQDEDKEVQYIEILTPKDMIDESYNAYPGIPILNKGYICIGIDPSGSGDPYFINFNNPEYPVFQIYHDSGDQPEEILSRGREKVTDSLRELFENGIILE</sequence>
<dbReference type="InterPro" id="IPR037883">
    <property type="entry name" value="Knr4/Smi1-like_sf"/>
</dbReference>
<dbReference type="InterPro" id="IPR018958">
    <property type="entry name" value="Knr4/Smi1-like_dom"/>
</dbReference>
<dbReference type="EMBL" id="NTYW01000012">
    <property type="protein sequence ID" value="PES38528.1"/>
    <property type="molecule type" value="Genomic_DNA"/>
</dbReference>
<evidence type="ECO:0000313" key="3">
    <source>
        <dbReference type="Proteomes" id="UP000220341"/>
    </source>
</evidence>